<dbReference type="EMBL" id="CP072110">
    <property type="protein sequence ID" value="QTH63648.1"/>
    <property type="molecule type" value="Genomic_DNA"/>
</dbReference>
<keyword evidence="12" id="KW-1185">Reference proteome</keyword>
<dbReference type="Pfam" id="PF19425">
    <property type="entry name" value="Csd3_N2"/>
    <property type="match status" value="1"/>
</dbReference>
<evidence type="ECO:0000259" key="9">
    <source>
        <dbReference type="Pfam" id="PF04225"/>
    </source>
</evidence>
<keyword evidence="5" id="KW-0378">Hydrolase</keyword>
<comment type="subcellular location">
    <subcellularLocation>
        <location evidence="2">Cell envelope</location>
    </subcellularLocation>
</comment>
<dbReference type="Pfam" id="PF01551">
    <property type="entry name" value="Peptidase_M23"/>
    <property type="match status" value="1"/>
</dbReference>
<gene>
    <name evidence="11" type="ORF">J1N51_13120</name>
</gene>
<dbReference type="FunFam" id="2.70.70.10:FF:000002">
    <property type="entry name" value="Murein DD-endopeptidase MepM"/>
    <property type="match status" value="1"/>
</dbReference>
<evidence type="ECO:0000256" key="3">
    <source>
        <dbReference type="ARBA" id="ARBA00022670"/>
    </source>
</evidence>
<dbReference type="RefSeq" id="WP_208831703.1">
    <property type="nucleotide sequence ID" value="NZ_CP072110.1"/>
</dbReference>
<feature type="domain" description="M23ase beta-sheet core" evidence="8">
    <location>
        <begin position="297"/>
        <end position="391"/>
    </location>
</feature>
<dbReference type="Pfam" id="PF04225">
    <property type="entry name" value="LysM_OapA"/>
    <property type="match status" value="1"/>
</dbReference>
<dbReference type="Gene3D" id="3.10.450.350">
    <property type="match status" value="2"/>
</dbReference>
<dbReference type="SUPFAM" id="SSF51261">
    <property type="entry name" value="Duplicated hybrid motif"/>
    <property type="match status" value="1"/>
</dbReference>
<evidence type="ECO:0000256" key="4">
    <source>
        <dbReference type="ARBA" id="ARBA00022723"/>
    </source>
</evidence>
<dbReference type="InterPro" id="IPR016047">
    <property type="entry name" value="M23ase_b-sheet_dom"/>
</dbReference>
<feature type="domain" description="Opacity-associated protein A LysM-like" evidence="9">
    <location>
        <begin position="75"/>
        <end position="151"/>
    </location>
</feature>
<accession>A0A975DB17</accession>
<reference evidence="11" key="1">
    <citation type="submission" date="2021-03" db="EMBL/GenBank/DDBJ databases">
        <title>Description of Psychrosphaera ytuae sp. nov. isolated from deep sea sediment of South China Sea.</title>
        <authorList>
            <person name="Zhang J."/>
            <person name="Xu X.-D."/>
        </authorList>
    </citation>
    <scope>NUCLEOTIDE SEQUENCE</scope>
    <source>
        <strain evidence="11">MTZ26</strain>
    </source>
</reference>
<sequence>MRDLIDNFPKQHKHALAAVCGVLFLLLLLPSDEAEASKDVTFVAADYQELAVGQEYPLPLSIESVEYNPASSISTKQVRVKSGDSLASLFKREGVPQKDMLAVTRSSKLAQQFTRLVPGKYLTFKFDENNTLVELEYAHQAAATVVAKRGENDKFETSIEERETVVTERYFEGTIESNFWNAGVLAGLNDKLIMNLANIFQWDVDFALDIRKGDQFSALVEQIFIDGEFVGYGDILAAEFTNQGDGFSAVRFEDGRYYTPDGDSMQKAFLRAPVSFKYISSNFTKRRFHPVQKRYKAHRGVDYAASTGTPVVAAGDGKVIKSGYDRFNGHHVFLEHGGGITTKYIHFSKRKVKKGQRVKQGQVIGLVGATGLAAGPHLHYEFLVNGVHRNPRTVVLPKANPISKQQKPAFVAMAEQRMDKLNHNKRLLLAMR</sequence>
<evidence type="ECO:0000313" key="12">
    <source>
        <dbReference type="Proteomes" id="UP000682739"/>
    </source>
</evidence>
<dbReference type="PANTHER" id="PTHR21666">
    <property type="entry name" value="PEPTIDASE-RELATED"/>
    <property type="match status" value="1"/>
</dbReference>
<dbReference type="InterPro" id="IPR007340">
    <property type="entry name" value="LysM_Opacity-associatedA"/>
</dbReference>
<proteinExistence type="predicted"/>
<dbReference type="AlphaFoldDB" id="A0A975DB17"/>
<evidence type="ECO:0000256" key="6">
    <source>
        <dbReference type="ARBA" id="ARBA00022833"/>
    </source>
</evidence>
<dbReference type="PANTHER" id="PTHR21666:SF288">
    <property type="entry name" value="CELL DIVISION PROTEIN YTFB"/>
    <property type="match status" value="1"/>
</dbReference>
<dbReference type="KEGG" id="psym:J1N51_13120"/>
<dbReference type="GO" id="GO:0006508">
    <property type="term" value="P:proteolysis"/>
    <property type="evidence" value="ECO:0007669"/>
    <property type="project" value="UniProtKB-KW"/>
</dbReference>
<dbReference type="GO" id="GO:0042834">
    <property type="term" value="F:peptidoglycan binding"/>
    <property type="evidence" value="ECO:0007669"/>
    <property type="project" value="InterPro"/>
</dbReference>
<evidence type="ECO:0000259" key="10">
    <source>
        <dbReference type="Pfam" id="PF19425"/>
    </source>
</evidence>
<comment type="cofactor">
    <cofactor evidence="1">
        <name>Zn(2+)</name>
        <dbReference type="ChEBI" id="CHEBI:29105"/>
    </cofactor>
</comment>
<organism evidence="11 12">
    <name type="scientific">Psychrosphaera ytuae</name>
    <dbReference type="NCBI Taxonomy" id="2820710"/>
    <lineage>
        <taxon>Bacteria</taxon>
        <taxon>Pseudomonadati</taxon>
        <taxon>Pseudomonadota</taxon>
        <taxon>Gammaproteobacteria</taxon>
        <taxon>Alteromonadales</taxon>
        <taxon>Pseudoalteromonadaceae</taxon>
        <taxon>Psychrosphaera</taxon>
    </lineage>
</organism>
<dbReference type="InterPro" id="IPR050570">
    <property type="entry name" value="Cell_wall_metabolism_enzyme"/>
</dbReference>
<keyword evidence="7" id="KW-0482">Metalloprotease</keyword>
<dbReference type="CDD" id="cd12797">
    <property type="entry name" value="M23_peptidase"/>
    <property type="match status" value="1"/>
</dbReference>
<keyword evidence="6" id="KW-0862">Zinc</keyword>
<evidence type="ECO:0000256" key="2">
    <source>
        <dbReference type="ARBA" id="ARBA00004196"/>
    </source>
</evidence>
<evidence type="ECO:0000256" key="7">
    <source>
        <dbReference type="ARBA" id="ARBA00023049"/>
    </source>
</evidence>
<protein>
    <submittedName>
        <fullName evidence="11">Peptidoglycan DD-metalloendopeptidase family protein</fullName>
    </submittedName>
</protein>
<dbReference type="InterPro" id="IPR045834">
    <property type="entry name" value="Csd3_N2"/>
</dbReference>
<feature type="domain" description="Csd3-like second N-terminal" evidence="10">
    <location>
        <begin position="169"/>
        <end position="284"/>
    </location>
</feature>
<keyword evidence="3" id="KW-0645">Protease</keyword>
<evidence type="ECO:0000256" key="1">
    <source>
        <dbReference type="ARBA" id="ARBA00001947"/>
    </source>
</evidence>
<keyword evidence="4" id="KW-0479">Metal-binding</keyword>
<evidence type="ECO:0000256" key="5">
    <source>
        <dbReference type="ARBA" id="ARBA00022801"/>
    </source>
</evidence>
<dbReference type="GO" id="GO:0046872">
    <property type="term" value="F:metal ion binding"/>
    <property type="evidence" value="ECO:0007669"/>
    <property type="project" value="UniProtKB-KW"/>
</dbReference>
<dbReference type="Proteomes" id="UP000682739">
    <property type="component" value="Chromosome"/>
</dbReference>
<name>A0A975DB17_9GAMM</name>
<evidence type="ECO:0000313" key="11">
    <source>
        <dbReference type="EMBL" id="QTH63648.1"/>
    </source>
</evidence>
<dbReference type="InterPro" id="IPR011055">
    <property type="entry name" value="Dup_hybrid_motif"/>
</dbReference>
<dbReference type="GO" id="GO:0004222">
    <property type="term" value="F:metalloendopeptidase activity"/>
    <property type="evidence" value="ECO:0007669"/>
    <property type="project" value="TreeGrafter"/>
</dbReference>
<dbReference type="GO" id="GO:0030313">
    <property type="term" value="C:cell envelope"/>
    <property type="evidence" value="ECO:0007669"/>
    <property type="project" value="UniProtKB-SubCell"/>
</dbReference>
<evidence type="ECO:0000259" key="8">
    <source>
        <dbReference type="Pfam" id="PF01551"/>
    </source>
</evidence>
<dbReference type="Gene3D" id="2.70.70.10">
    <property type="entry name" value="Glucose Permease (Domain IIA)"/>
    <property type="match status" value="1"/>
</dbReference>